<organism evidence="8 9">
    <name type="scientific">Actinophytocola algeriensis</name>
    <dbReference type="NCBI Taxonomy" id="1768010"/>
    <lineage>
        <taxon>Bacteria</taxon>
        <taxon>Bacillati</taxon>
        <taxon>Actinomycetota</taxon>
        <taxon>Actinomycetes</taxon>
        <taxon>Pseudonocardiales</taxon>
        <taxon>Pseudonocardiaceae</taxon>
    </lineage>
</organism>
<protein>
    <submittedName>
        <fullName evidence="8">Polar amino acid transport system substrate-binding protein</fullName>
    </submittedName>
</protein>
<feature type="domain" description="Solute-binding protein family 3/N-terminal" evidence="7">
    <location>
        <begin position="90"/>
        <end position="314"/>
    </location>
</feature>
<sequence length="328" mass="35267">MKRTKVAALLAAVAMAAVGCTSADEVGDRREAPVGPPMPKGAAEVSDLPAPGTDKSCGEPTASLRPDGPPPPPGDFATNTAMQRIHARGKLIVGVDQNTYQFGYRDPSTGQLQGFDIDMAKEIAKAIFGDPEAIQFKVLTSAQRVPAVKNGDVDLVVETMTINCERREDVEFSSVYYLAGQRVLVKEKSGFDGIRSLAGKKVCAAKGSTSIARIVNVDTDPRPVGIGVDGWTDCLVMLQQNQVDAVSTDDTILAGLRAQDPFTEVVGEPLANEPYGMAMSKESPEFTRFVNAVLEQLRTSGRWTQIYNLWLRDLLETPASPPPATYRP</sequence>
<evidence type="ECO:0000256" key="3">
    <source>
        <dbReference type="ARBA" id="ARBA00022729"/>
    </source>
</evidence>
<evidence type="ECO:0000256" key="5">
    <source>
        <dbReference type="SAM" id="MobiDB-lite"/>
    </source>
</evidence>
<dbReference type="SMART" id="SM00062">
    <property type="entry name" value="PBPb"/>
    <property type="match status" value="1"/>
</dbReference>
<evidence type="ECO:0000313" key="9">
    <source>
        <dbReference type="Proteomes" id="UP000520767"/>
    </source>
</evidence>
<keyword evidence="2" id="KW-0813">Transport</keyword>
<dbReference type="InterPro" id="IPR051455">
    <property type="entry name" value="Bact_solute-bind_prot3"/>
</dbReference>
<dbReference type="PANTHER" id="PTHR30085">
    <property type="entry name" value="AMINO ACID ABC TRANSPORTER PERMEASE"/>
    <property type="match status" value="1"/>
</dbReference>
<feature type="region of interest" description="Disordered" evidence="5">
    <location>
        <begin position="25"/>
        <end position="75"/>
    </location>
</feature>
<comment type="caution">
    <text evidence="8">The sequence shown here is derived from an EMBL/GenBank/DDBJ whole genome shotgun (WGS) entry which is preliminary data.</text>
</comment>
<feature type="signal peptide" evidence="6">
    <location>
        <begin position="1"/>
        <end position="23"/>
    </location>
</feature>
<evidence type="ECO:0000259" key="7">
    <source>
        <dbReference type="SMART" id="SM00062"/>
    </source>
</evidence>
<dbReference type="Pfam" id="PF00497">
    <property type="entry name" value="SBP_bac_3"/>
    <property type="match status" value="1"/>
</dbReference>
<evidence type="ECO:0000256" key="4">
    <source>
        <dbReference type="RuleBase" id="RU003744"/>
    </source>
</evidence>
<dbReference type="GO" id="GO:0006865">
    <property type="term" value="P:amino acid transport"/>
    <property type="evidence" value="ECO:0007669"/>
    <property type="project" value="TreeGrafter"/>
</dbReference>
<name>A0A7W7Q9B7_9PSEU</name>
<dbReference type="PROSITE" id="PS51257">
    <property type="entry name" value="PROKAR_LIPOPROTEIN"/>
    <property type="match status" value="1"/>
</dbReference>
<keyword evidence="9" id="KW-1185">Reference proteome</keyword>
<comment type="similarity">
    <text evidence="1 4">Belongs to the bacterial solute-binding protein 3 family.</text>
</comment>
<dbReference type="Gene3D" id="3.40.190.10">
    <property type="entry name" value="Periplasmic binding protein-like II"/>
    <property type="match status" value="2"/>
</dbReference>
<evidence type="ECO:0000256" key="6">
    <source>
        <dbReference type="SAM" id="SignalP"/>
    </source>
</evidence>
<accession>A0A7W7Q9B7</accession>
<dbReference type="InterPro" id="IPR001638">
    <property type="entry name" value="Solute-binding_3/MltF_N"/>
</dbReference>
<dbReference type="EMBL" id="JACHJQ010000005">
    <property type="protein sequence ID" value="MBB4909263.1"/>
    <property type="molecule type" value="Genomic_DNA"/>
</dbReference>
<dbReference type="CDD" id="cd13690">
    <property type="entry name" value="PBP2_GluB"/>
    <property type="match status" value="1"/>
</dbReference>
<dbReference type="PANTHER" id="PTHR30085:SF6">
    <property type="entry name" value="ABC TRANSPORTER GLUTAMINE-BINDING PROTEIN GLNH"/>
    <property type="match status" value="1"/>
</dbReference>
<proteinExistence type="inferred from homology"/>
<reference evidence="8 9" key="1">
    <citation type="submission" date="2020-08" db="EMBL/GenBank/DDBJ databases">
        <title>Genomic Encyclopedia of Type Strains, Phase III (KMG-III): the genomes of soil and plant-associated and newly described type strains.</title>
        <authorList>
            <person name="Whitman W."/>
        </authorList>
    </citation>
    <scope>NUCLEOTIDE SEQUENCE [LARGE SCALE GENOMIC DNA]</scope>
    <source>
        <strain evidence="8 9">CECT 8960</strain>
    </source>
</reference>
<feature type="chain" id="PRO_5030695024" evidence="6">
    <location>
        <begin position="24"/>
        <end position="328"/>
    </location>
</feature>
<dbReference type="AlphaFoldDB" id="A0A7W7Q9B7"/>
<dbReference type="PROSITE" id="PS01039">
    <property type="entry name" value="SBP_BACTERIAL_3"/>
    <property type="match status" value="1"/>
</dbReference>
<dbReference type="GO" id="GO:0005576">
    <property type="term" value="C:extracellular region"/>
    <property type="evidence" value="ECO:0007669"/>
    <property type="project" value="TreeGrafter"/>
</dbReference>
<dbReference type="Proteomes" id="UP000520767">
    <property type="component" value="Unassembled WGS sequence"/>
</dbReference>
<evidence type="ECO:0000256" key="2">
    <source>
        <dbReference type="ARBA" id="ARBA00022448"/>
    </source>
</evidence>
<dbReference type="RefSeq" id="WP_184813283.1">
    <property type="nucleotide sequence ID" value="NZ_JACHJQ010000005.1"/>
</dbReference>
<dbReference type="GO" id="GO:0030288">
    <property type="term" value="C:outer membrane-bounded periplasmic space"/>
    <property type="evidence" value="ECO:0007669"/>
    <property type="project" value="TreeGrafter"/>
</dbReference>
<dbReference type="InterPro" id="IPR018313">
    <property type="entry name" value="SBP_3_CS"/>
</dbReference>
<keyword evidence="3 6" id="KW-0732">Signal</keyword>
<dbReference type="SUPFAM" id="SSF53850">
    <property type="entry name" value="Periplasmic binding protein-like II"/>
    <property type="match status" value="1"/>
</dbReference>
<gene>
    <name evidence="8" type="ORF">FHR82_005516</name>
</gene>
<evidence type="ECO:0000313" key="8">
    <source>
        <dbReference type="EMBL" id="MBB4909263.1"/>
    </source>
</evidence>
<evidence type="ECO:0000256" key="1">
    <source>
        <dbReference type="ARBA" id="ARBA00010333"/>
    </source>
</evidence>